<proteinExistence type="predicted"/>
<dbReference type="PANTHER" id="PTHR35526">
    <property type="entry name" value="ANTI-SIGMA-F FACTOR RSBW-RELATED"/>
    <property type="match status" value="1"/>
</dbReference>
<accession>A0A917R739</accession>
<dbReference type="AlphaFoldDB" id="A0A917R739"/>
<dbReference type="InterPro" id="IPR050267">
    <property type="entry name" value="Anti-sigma-factor_SerPK"/>
</dbReference>
<dbReference type="PANTHER" id="PTHR35526:SF3">
    <property type="entry name" value="ANTI-SIGMA-F FACTOR RSBW"/>
    <property type="match status" value="1"/>
</dbReference>
<evidence type="ECO:0000256" key="1">
    <source>
        <dbReference type="ARBA" id="ARBA00022527"/>
    </source>
</evidence>
<protein>
    <recommendedName>
        <fullName evidence="3">Histidine kinase/HSP90-like ATPase domain-containing protein</fullName>
    </recommendedName>
</protein>
<evidence type="ECO:0000259" key="3">
    <source>
        <dbReference type="Pfam" id="PF13581"/>
    </source>
</evidence>
<feature type="domain" description="Histidine kinase/HSP90-like ATPase" evidence="3">
    <location>
        <begin position="146"/>
        <end position="259"/>
    </location>
</feature>
<keyword evidence="5" id="KW-1185">Reference proteome</keyword>
<keyword evidence="1" id="KW-0418">Kinase</keyword>
<organism evidence="4 5">
    <name type="scientific">Sphaerisporangium melleum</name>
    <dbReference type="NCBI Taxonomy" id="321316"/>
    <lineage>
        <taxon>Bacteria</taxon>
        <taxon>Bacillati</taxon>
        <taxon>Actinomycetota</taxon>
        <taxon>Actinomycetes</taxon>
        <taxon>Streptosporangiales</taxon>
        <taxon>Streptosporangiaceae</taxon>
        <taxon>Sphaerisporangium</taxon>
    </lineage>
</organism>
<keyword evidence="1" id="KW-0808">Transferase</keyword>
<comment type="caution">
    <text evidence="4">The sequence shown here is derived from an EMBL/GenBank/DDBJ whole genome shotgun (WGS) entry which is preliminary data.</text>
</comment>
<evidence type="ECO:0000313" key="5">
    <source>
        <dbReference type="Proteomes" id="UP000645217"/>
    </source>
</evidence>
<sequence>MSRAPGRHRIGTPTDKVAPRQWDLAQRAAAAQFDQLEPTWHVMYGVASRRFTAMATWPVKQPLRVEAFTIEELGRLIREAELDAPVPVNRPPRAPCIENGPRLAAVSKIADISATSGRPLGTPPPSKGVSMTHTPPGLRTVCWDLPDSLEMIGETRHLVNDVLANWDLTALAEDVVLVVGELLANAVAYGEPPIRLSLWAGPDRLCLRVTDHGPELPRPLDLGVEAVHGRGLAIVAALAHENGVTRPINRPGKTVWACWHLRTRDPDTAQAITEI</sequence>
<dbReference type="SUPFAM" id="SSF55874">
    <property type="entry name" value="ATPase domain of HSP90 chaperone/DNA topoisomerase II/histidine kinase"/>
    <property type="match status" value="1"/>
</dbReference>
<dbReference type="InterPro" id="IPR036890">
    <property type="entry name" value="HATPase_C_sf"/>
</dbReference>
<evidence type="ECO:0000313" key="4">
    <source>
        <dbReference type="EMBL" id="GGK92018.1"/>
    </source>
</evidence>
<dbReference type="CDD" id="cd16936">
    <property type="entry name" value="HATPase_RsbW-like"/>
    <property type="match status" value="1"/>
</dbReference>
<evidence type="ECO:0000256" key="2">
    <source>
        <dbReference type="SAM" id="MobiDB-lite"/>
    </source>
</evidence>
<feature type="region of interest" description="Disordered" evidence="2">
    <location>
        <begin position="114"/>
        <end position="133"/>
    </location>
</feature>
<dbReference type="EMBL" id="BMNT01000020">
    <property type="protein sequence ID" value="GGK92018.1"/>
    <property type="molecule type" value="Genomic_DNA"/>
</dbReference>
<name>A0A917R739_9ACTN</name>
<dbReference type="Gene3D" id="3.30.565.10">
    <property type="entry name" value="Histidine kinase-like ATPase, C-terminal domain"/>
    <property type="match status" value="1"/>
</dbReference>
<dbReference type="Pfam" id="PF13581">
    <property type="entry name" value="HATPase_c_2"/>
    <property type="match status" value="1"/>
</dbReference>
<dbReference type="GO" id="GO:0004674">
    <property type="term" value="F:protein serine/threonine kinase activity"/>
    <property type="evidence" value="ECO:0007669"/>
    <property type="project" value="UniProtKB-KW"/>
</dbReference>
<reference evidence="4" key="2">
    <citation type="submission" date="2020-09" db="EMBL/GenBank/DDBJ databases">
        <authorList>
            <person name="Sun Q."/>
            <person name="Ohkuma M."/>
        </authorList>
    </citation>
    <scope>NUCLEOTIDE SEQUENCE</scope>
    <source>
        <strain evidence="4">JCM 13064</strain>
    </source>
</reference>
<keyword evidence="1" id="KW-0723">Serine/threonine-protein kinase</keyword>
<dbReference type="Proteomes" id="UP000645217">
    <property type="component" value="Unassembled WGS sequence"/>
</dbReference>
<reference evidence="4" key="1">
    <citation type="journal article" date="2014" name="Int. J. Syst. Evol. Microbiol.">
        <title>Complete genome sequence of Corynebacterium casei LMG S-19264T (=DSM 44701T), isolated from a smear-ripened cheese.</title>
        <authorList>
            <consortium name="US DOE Joint Genome Institute (JGI-PGF)"/>
            <person name="Walter F."/>
            <person name="Albersmeier A."/>
            <person name="Kalinowski J."/>
            <person name="Ruckert C."/>
        </authorList>
    </citation>
    <scope>NUCLEOTIDE SEQUENCE</scope>
    <source>
        <strain evidence="4">JCM 13064</strain>
    </source>
</reference>
<gene>
    <name evidence="4" type="ORF">GCM10007964_38310</name>
</gene>
<dbReference type="InterPro" id="IPR003594">
    <property type="entry name" value="HATPase_dom"/>
</dbReference>